<feature type="active site" description="Nucleophile" evidence="8">
    <location>
        <position position="10"/>
    </location>
</feature>
<comment type="caution">
    <text evidence="11">The sequence shown here is derived from an EMBL/GenBank/DDBJ whole genome shotgun (WGS) entry which is preliminary data.</text>
</comment>
<comment type="similarity">
    <text evidence="2 7">Belongs to the HAD-like hydrolase superfamily. NagD family.</text>
</comment>
<proteinExistence type="inferred from homology"/>
<dbReference type="GO" id="GO:0005737">
    <property type="term" value="C:cytoplasm"/>
    <property type="evidence" value="ECO:0007669"/>
    <property type="project" value="TreeGrafter"/>
</dbReference>
<dbReference type="Gene3D" id="3.40.50.1000">
    <property type="entry name" value="HAD superfamily/HAD-like"/>
    <property type="match status" value="2"/>
</dbReference>
<dbReference type="CDD" id="cd07530">
    <property type="entry name" value="HAD_Pase_UmpH-like"/>
    <property type="match status" value="1"/>
</dbReference>
<dbReference type="SFLD" id="SFLDS00003">
    <property type="entry name" value="Haloacid_Dehalogenase"/>
    <property type="match status" value="1"/>
</dbReference>
<dbReference type="Pfam" id="PF13344">
    <property type="entry name" value="Hydrolase_6"/>
    <property type="match status" value="1"/>
</dbReference>
<feature type="active site" description="Proton donor" evidence="8">
    <location>
        <position position="12"/>
    </location>
</feature>
<reference evidence="11 12" key="1">
    <citation type="submission" date="2019-01" db="EMBL/GenBank/DDBJ databases">
        <title>Draft genome sequences of the type strains of six Macrococcus species.</title>
        <authorList>
            <person name="Mazhar S."/>
            <person name="Altermann E."/>
            <person name="Hill C."/>
            <person name="Mcauliffe O."/>
        </authorList>
    </citation>
    <scope>NUCLEOTIDE SEQUENCE [LARGE SCALE GENOMIC DNA]</scope>
    <source>
        <strain evidence="11 12">CCM4815</strain>
    </source>
</reference>
<dbReference type="Pfam" id="PF13242">
    <property type="entry name" value="Hydrolase_like"/>
    <property type="match status" value="1"/>
</dbReference>
<dbReference type="PIRSF" id="PIRSF000915">
    <property type="entry name" value="PGP-type_phosphatase"/>
    <property type="match status" value="1"/>
</dbReference>
<dbReference type="InterPro" id="IPR036412">
    <property type="entry name" value="HAD-like_sf"/>
</dbReference>
<organism evidence="11 12">
    <name type="scientific">Macrococcus lamae</name>
    <dbReference type="NCBI Taxonomy" id="198484"/>
    <lineage>
        <taxon>Bacteria</taxon>
        <taxon>Bacillati</taxon>
        <taxon>Bacillota</taxon>
        <taxon>Bacilli</taxon>
        <taxon>Bacillales</taxon>
        <taxon>Staphylococcaceae</taxon>
        <taxon>Macrococcus</taxon>
    </lineage>
</organism>
<evidence type="ECO:0000256" key="7">
    <source>
        <dbReference type="PIRNR" id="PIRNR000915"/>
    </source>
</evidence>
<dbReference type="EMBL" id="SCWB01000003">
    <property type="protein sequence ID" value="TDM12547.1"/>
    <property type="molecule type" value="Genomic_DNA"/>
</dbReference>
<evidence type="ECO:0000256" key="3">
    <source>
        <dbReference type="ARBA" id="ARBA00013942"/>
    </source>
</evidence>
<dbReference type="EC" id="3.1.3.-" evidence="7"/>
<dbReference type="SUPFAM" id="SSF56784">
    <property type="entry name" value="HAD-like"/>
    <property type="match status" value="1"/>
</dbReference>
<keyword evidence="4 7" id="KW-0479">Metal-binding</keyword>
<dbReference type="PANTHER" id="PTHR19288">
    <property type="entry name" value="4-NITROPHENYLPHOSPHATASE-RELATED"/>
    <property type="match status" value="1"/>
</dbReference>
<dbReference type="InterPro" id="IPR006354">
    <property type="entry name" value="HAD-SF_hydro_IIA_hyp1"/>
</dbReference>
<evidence type="ECO:0000313" key="12">
    <source>
        <dbReference type="Proteomes" id="UP000294802"/>
    </source>
</evidence>
<evidence type="ECO:0000256" key="2">
    <source>
        <dbReference type="ARBA" id="ARBA00006696"/>
    </source>
</evidence>
<dbReference type="InterPro" id="IPR006357">
    <property type="entry name" value="HAD-SF_hydro_IIA"/>
</dbReference>
<sequence length="264" mass="28695">MKKYRGYLLDLDGTMYAGTRIIEGAKEFIDYLAEHNLPYLFVTNNASKTPEEVSDKLSSMGFVSTADNVVTSAMATAMYIAEEKPGASVYVIGGTGIRTALEDAGLVVKVTEDVDYVVIGLDVDITYEKYAVACLAVRNGATFISTNPDVSIPTERGFLPGNGALTSVVAVSTGIEPVYIGKPEQHIMNKAVELIGLPKEELVMIGDLYMTDIMSGINSGIDTLHVQTGVTTYEAILEEKIPPTYSVKNLLEVIDYYEGRKTYE</sequence>
<evidence type="ECO:0000313" key="11">
    <source>
        <dbReference type="EMBL" id="TDM12547.1"/>
    </source>
</evidence>
<keyword evidence="6 7" id="KW-0460">Magnesium</keyword>
<dbReference type="NCBIfam" id="TIGR01460">
    <property type="entry name" value="HAD-SF-IIA"/>
    <property type="match status" value="1"/>
</dbReference>
<dbReference type="InterPro" id="IPR023214">
    <property type="entry name" value="HAD_sf"/>
</dbReference>
<evidence type="ECO:0000256" key="5">
    <source>
        <dbReference type="ARBA" id="ARBA00022801"/>
    </source>
</evidence>
<evidence type="ECO:0000256" key="6">
    <source>
        <dbReference type="ARBA" id="ARBA00022842"/>
    </source>
</evidence>
<comment type="function">
    <text evidence="1 7">Catalyzes the dephosphorylation of 2-6 carbon acid sugars in vitro.</text>
</comment>
<dbReference type="PANTHER" id="PTHR19288:SF46">
    <property type="entry name" value="HALOACID DEHALOGENASE-LIKE HYDROLASE DOMAIN-CONTAINING PROTEIN 2"/>
    <property type="match status" value="1"/>
</dbReference>
<accession>A0A4R6BW52</accession>
<evidence type="ECO:0000256" key="9">
    <source>
        <dbReference type="PIRSR" id="PIRSR000915-2"/>
    </source>
</evidence>
<dbReference type="FunFam" id="3.40.50.1000:FF:000053">
    <property type="entry name" value="TIGR01457 family HAD hydrolase"/>
    <property type="match status" value="1"/>
</dbReference>
<keyword evidence="5 11" id="KW-0378">Hydrolase</keyword>
<evidence type="ECO:0000256" key="1">
    <source>
        <dbReference type="ARBA" id="ARBA00002810"/>
    </source>
</evidence>
<feature type="binding site" evidence="10">
    <location>
        <position position="10"/>
    </location>
    <ligand>
        <name>Mg(2+)</name>
        <dbReference type="ChEBI" id="CHEBI:18420"/>
    </ligand>
</feature>
<dbReference type="AlphaFoldDB" id="A0A4R6BW52"/>
<feature type="binding site" evidence="10">
    <location>
        <position position="207"/>
    </location>
    <ligand>
        <name>Mg(2+)</name>
        <dbReference type="ChEBI" id="CHEBI:18420"/>
    </ligand>
</feature>
<gene>
    <name evidence="11" type="ORF">ERX29_02760</name>
</gene>
<feature type="binding site" evidence="9">
    <location>
        <position position="182"/>
    </location>
    <ligand>
        <name>substrate</name>
    </ligand>
</feature>
<dbReference type="Proteomes" id="UP000294802">
    <property type="component" value="Unassembled WGS sequence"/>
</dbReference>
<dbReference type="RefSeq" id="WP_133443159.1">
    <property type="nucleotide sequence ID" value="NZ_SCWB01000003.1"/>
</dbReference>
<evidence type="ECO:0000256" key="8">
    <source>
        <dbReference type="PIRSR" id="PIRSR000915-1"/>
    </source>
</evidence>
<dbReference type="SFLD" id="SFLDG01139">
    <property type="entry name" value="C2.A:_Pyridoxal_Phosphate_Phos"/>
    <property type="match status" value="1"/>
</dbReference>
<name>A0A4R6BW52_9STAP</name>
<evidence type="ECO:0000256" key="10">
    <source>
        <dbReference type="PIRSR" id="PIRSR000915-3"/>
    </source>
</evidence>
<protein>
    <recommendedName>
        <fullName evidence="3 7">Acid sugar phosphatase</fullName>
        <ecNumber evidence="7">3.1.3.-</ecNumber>
    </recommendedName>
</protein>
<dbReference type="OrthoDB" id="9810449at2"/>
<feature type="binding site" evidence="10">
    <location>
        <position position="12"/>
    </location>
    <ligand>
        <name>Mg(2+)</name>
        <dbReference type="ChEBI" id="CHEBI:18420"/>
    </ligand>
</feature>
<dbReference type="NCBIfam" id="TIGR01457">
    <property type="entry name" value="HAD-SF-IIA-hyp2"/>
    <property type="match status" value="1"/>
</dbReference>
<dbReference type="GO" id="GO:0046872">
    <property type="term" value="F:metal ion binding"/>
    <property type="evidence" value="ECO:0007669"/>
    <property type="project" value="UniProtKB-KW"/>
</dbReference>
<evidence type="ECO:0000256" key="4">
    <source>
        <dbReference type="ARBA" id="ARBA00022723"/>
    </source>
</evidence>
<dbReference type="GO" id="GO:0016791">
    <property type="term" value="F:phosphatase activity"/>
    <property type="evidence" value="ECO:0007669"/>
    <property type="project" value="TreeGrafter"/>
</dbReference>
<keyword evidence="12" id="KW-1185">Reference proteome</keyword>
<comment type="cofactor">
    <cofactor evidence="10">
        <name>Mg(2+)</name>
        <dbReference type="ChEBI" id="CHEBI:18420"/>
    </cofactor>
    <text evidence="10">Divalent metal ions. Mg(2+) is the most effective.</text>
</comment>